<evidence type="ECO:0000313" key="2">
    <source>
        <dbReference type="EMBL" id="SMP21976.1"/>
    </source>
</evidence>
<keyword evidence="3" id="KW-1185">Reference proteome</keyword>
<gene>
    <name evidence="2" type="ORF">SAMN06265373_10478</name>
</gene>
<dbReference type="PANTHER" id="PTHR35936">
    <property type="entry name" value="MEMBRANE-BOUND LYTIC MUREIN TRANSGLYCOSYLASE F"/>
    <property type="match status" value="1"/>
</dbReference>
<dbReference type="EMBL" id="FXTY01000004">
    <property type="protein sequence ID" value="SMP21976.1"/>
    <property type="molecule type" value="Genomic_DNA"/>
</dbReference>
<comment type="caution">
    <text evidence="2">The sequence shown here is derived from an EMBL/GenBank/DDBJ whole genome shotgun (WGS) entry which is preliminary data.</text>
</comment>
<feature type="chain" id="PRO_5045817163" evidence="1">
    <location>
        <begin position="21"/>
        <end position="233"/>
    </location>
</feature>
<reference evidence="2 3" key="1">
    <citation type="submission" date="2017-05" db="EMBL/GenBank/DDBJ databases">
        <authorList>
            <person name="Varghese N."/>
            <person name="Submissions S."/>
        </authorList>
    </citation>
    <scope>NUCLEOTIDE SEQUENCE [LARGE SCALE GENOMIC DNA]</scope>
    <source>
        <strain evidence="2 3">DSM 29734</strain>
    </source>
</reference>
<name>A0ABY1NYA4_9RHOB</name>
<organism evidence="2 3">
    <name type="scientific">Shimia sagamensis</name>
    <dbReference type="NCBI Taxonomy" id="1566352"/>
    <lineage>
        <taxon>Bacteria</taxon>
        <taxon>Pseudomonadati</taxon>
        <taxon>Pseudomonadota</taxon>
        <taxon>Alphaproteobacteria</taxon>
        <taxon>Rhodobacterales</taxon>
        <taxon>Roseobacteraceae</taxon>
    </lineage>
</organism>
<dbReference type="Gene3D" id="3.40.190.10">
    <property type="entry name" value="Periplasmic binding protein-like II"/>
    <property type="match status" value="2"/>
</dbReference>
<proteinExistence type="predicted"/>
<dbReference type="RefSeq" id="WP_283426048.1">
    <property type="nucleotide sequence ID" value="NZ_FXTY01000004.1"/>
</dbReference>
<evidence type="ECO:0000256" key="1">
    <source>
        <dbReference type="SAM" id="SignalP"/>
    </source>
</evidence>
<sequence length="233" mass="24914">MQKSTLFAAALAVLATTAAAETVKLTTLEWPPYVNADASGTSTDAVIAAFAAAGDQVVAEVFPWNRAVNLAAKDPNYLGLYPEYYDAGADAEKGGDRCIYSAPFGTSPVGFIHRKDNAFDWSDHASLANYRIGVVEGYINEARFDGMVADGSLKVDAGPTDASNVEKVAAGRMDAAVIDRNVFEHMLATEPRLAKHADALVFHKSPLANHNLLVCFENSDQGRAARDRFNSGL</sequence>
<feature type="signal peptide" evidence="1">
    <location>
        <begin position="1"/>
        <end position="20"/>
    </location>
</feature>
<dbReference type="PANTHER" id="PTHR35936:SF25">
    <property type="entry name" value="ABC TRANSPORTER SUBSTRATE-BINDING PROTEIN"/>
    <property type="match status" value="1"/>
</dbReference>
<dbReference type="SUPFAM" id="SSF53850">
    <property type="entry name" value="Periplasmic binding protein-like II"/>
    <property type="match status" value="1"/>
</dbReference>
<accession>A0ABY1NYA4</accession>
<dbReference type="Proteomes" id="UP001157961">
    <property type="component" value="Unassembled WGS sequence"/>
</dbReference>
<evidence type="ECO:0000313" key="3">
    <source>
        <dbReference type="Proteomes" id="UP001157961"/>
    </source>
</evidence>
<keyword evidence="1" id="KW-0732">Signal</keyword>
<protein>
    <submittedName>
        <fullName evidence="2">Amino acid ABC transporter substrate-binding protein, PAAT family</fullName>
    </submittedName>
</protein>